<sequence length="154" mass="16572">MVAAASLAISAWGTWKSAQVADDQLSQSKDARDDDLRQQVSRITYWPEDGKVVIANRSYATAYAYMSYGTLEGVLDIGLLPPCTLLSFDRSVLNPPVDVDLAIVDASGRSWRRTSVGQIIAVNLEPPTDMEGSYEFGGDKPPVQFATAPAKGCG</sequence>
<dbReference type="EMBL" id="CP108038">
    <property type="protein sequence ID" value="WUN89824.1"/>
    <property type="molecule type" value="Genomic_DNA"/>
</dbReference>
<keyword evidence="2" id="KW-1185">Reference proteome</keyword>
<gene>
    <name evidence="1" type="ORF">OHT53_28960</name>
</gene>
<evidence type="ECO:0000313" key="1">
    <source>
        <dbReference type="EMBL" id="WUN89824.1"/>
    </source>
</evidence>
<organism evidence="1 2">
    <name type="scientific">Streptomyces bobili</name>
    <dbReference type="NCBI Taxonomy" id="67280"/>
    <lineage>
        <taxon>Bacteria</taxon>
        <taxon>Bacillati</taxon>
        <taxon>Actinomycetota</taxon>
        <taxon>Actinomycetes</taxon>
        <taxon>Kitasatosporales</taxon>
        <taxon>Streptomycetaceae</taxon>
        <taxon>Streptomyces</taxon>
    </lineage>
</organism>
<accession>A0ABZ1R4S3</accession>
<reference evidence="1" key="1">
    <citation type="submission" date="2022-10" db="EMBL/GenBank/DDBJ databases">
        <title>The complete genomes of actinobacterial strains from the NBC collection.</title>
        <authorList>
            <person name="Joergensen T.S."/>
            <person name="Alvarez Arevalo M."/>
            <person name="Sterndorff E.B."/>
            <person name="Faurdal D."/>
            <person name="Vuksanovic O."/>
            <person name="Mourched A.-S."/>
            <person name="Charusanti P."/>
            <person name="Shaw S."/>
            <person name="Blin K."/>
            <person name="Weber T."/>
        </authorList>
    </citation>
    <scope>NUCLEOTIDE SEQUENCE</scope>
    <source>
        <strain evidence="1">NBC_00302</strain>
    </source>
</reference>
<name>A0ABZ1R4S3_9ACTN</name>
<dbReference type="RefSeq" id="WP_328736549.1">
    <property type="nucleotide sequence ID" value="NZ_CP108038.1"/>
</dbReference>
<evidence type="ECO:0000313" key="2">
    <source>
        <dbReference type="Proteomes" id="UP001432071"/>
    </source>
</evidence>
<dbReference type="Proteomes" id="UP001432071">
    <property type="component" value="Chromosome"/>
</dbReference>
<dbReference type="GeneID" id="93765096"/>
<protein>
    <submittedName>
        <fullName evidence="1">Uncharacterized protein</fullName>
    </submittedName>
</protein>
<proteinExistence type="predicted"/>